<dbReference type="RefSeq" id="XP_024575950.1">
    <property type="nucleotide sequence ID" value="XM_024725144.1"/>
</dbReference>
<accession>A0A0P1AER8</accession>
<dbReference type="Proteomes" id="UP000054928">
    <property type="component" value="Unassembled WGS sequence"/>
</dbReference>
<organism evidence="1 2">
    <name type="scientific">Plasmopara halstedii</name>
    <name type="common">Downy mildew of sunflower</name>
    <dbReference type="NCBI Taxonomy" id="4781"/>
    <lineage>
        <taxon>Eukaryota</taxon>
        <taxon>Sar</taxon>
        <taxon>Stramenopiles</taxon>
        <taxon>Oomycota</taxon>
        <taxon>Peronosporomycetes</taxon>
        <taxon>Peronosporales</taxon>
        <taxon>Peronosporaceae</taxon>
        <taxon>Plasmopara</taxon>
    </lineage>
</organism>
<dbReference type="EMBL" id="CCYD01000428">
    <property type="protein sequence ID" value="CEG39581.1"/>
    <property type="molecule type" value="Genomic_DNA"/>
</dbReference>
<dbReference type="AlphaFoldDB" id="A0A0P1AER8"/>
<proteinExistence type="predicted"/>
<keyword evidence="2" id="KW-1185">Reference proteome</keyword>
<evidence type="ECO:0000313" key="2">
    <source>
        <dbReference type="Proteomes" id="UP000054928"/>
    </source>
</evidence>
<name>A0A0P1AER8_PLAHL</name>
<dbReference type="GeneID" id="36404876"/>
<reference evidence="2" key="1">
    <citation type="submission" date="2014-09" db="EMBL/GenBank/DDBJ databases">
        <authorList>
            <person name="Sharma Rahul"/>
            <person name="Thines Marco"/>
        </authorList>
    </citation>
    <scope>NUCLEOTIDE SEQUENCE [LARGE SCALE GENOMIC DNA]</scope>
</reference>
<evidence type="ECO:0000313" key="1">
    <source>
        <dbReference type="EMBL" id="CEG39581.1"/>
    </source>
</evidence>
<protein>
    <submittedName>
        <fullName evidence="1">Uncharacterized protein</fullName>
    </submittedName>
</protein>
<sequence length="49" mass="5513">MLIGIAWNNVQPTSTARRSHSTCYGRPEDRIVCLNLAPLISFPQRSSRV</sequence>